<sequence>MLCHAKESGSGPGVTHFNTVEPWKSQRQNHGLVLGYPQARRTLAHTGLAMPLNMMARMVKAQRIAQFGATWYFEGFSSMLALVERKHDTFLWHHIYRPNGSHIPYFNSQTANFTTNVASNSPIGSSHHSGCWGIGCRNVWYRIACPGNLARRTLAREDAPFADCPH</sequence>
<keyword evidence="2" id="KW-1185">Reference proteome</keyword>
<accession>A0AAJ0HWN7</accession>
<name>A0AAJ0HWN7_9PEZI</name>
<protein>
    <submittedName>
        <fullName evidence="1">Uncharacterized protein</fullName>
    </submittedName>
</protein>
<evidence type="ECO:0000313" key="2">
    <source>
        <dbReference type="Proteomes" id="UP001275084"/>
    </source>
</evidence>
<reference evidence="1" key="2">
    <citation type="submission" date="2023-06" db="EMBL/GenBank/DDBJ databases">
        <authorList>
            <consortium name="Lawrence Berkeley National Laboratory"/>
            <person name="Haridas S."/>
            <person name="Hensen N."/>
            <person name="Bonometti L."/>
            <person name="Westerberg I."/>
            <person name="Brannstrom I.O."/>
            <person name="Guillou S."/>
            <person name="Cros-Aarteil S."/>
            <person name="Calhoun S."/>
            <person name="Kuo A."/>
            <person name="Mondo S."/>
            <person name="Pangilinan J."/>
            <person name="Riley R."/>
            <person name="Labutti K."/>
            <person name="Andreopoulos B."/>
            <person name="Lipzen A."/>
            <person name="Chen C."/>
            <person name="Yanf M."/>
            <person name="Daum C."/>
            <person name="Ng V."/>
            <person name="Clum A."/>
            <person name="Steindorff A."/>
            <person name="Ohm R."/>
            <person name="Martin F."/>
            <person name="Silar P."/>
            <person name="Natvig D."/>
            <person name="Lalanne C."/>
            <person name="Gautier V."/>
            <person name="Ament-Velasquez S.L."/>
            <person name="Kruys A."/>
            <person name="Hutchinson M.I."/>
            <person name="Powell A.J."/>
            <person name="Barry K."/>
            <person name="Miller A.N."/>
            <person name="Grigoriev I.V."/>
            <person name="Debuchy R."/>
            <person name="Gladieux P."/>
            <person name="Thoren M.H."/>
            <person name="Johannesson H."/>
        </authorList>
    </citation>
    <scope>NUCLEOTIDE SEQUENCE</scope>
    <source>
        <strain evidence="1">CBS 955.72</strain>
    </source>
</reference>
<dbReference type="EMBL" id="JAUIQD010000001">
    <property type="protein sequence ID" value="KAK3364280.1"/>
    <property type="molecule type" value="Genomic_DNA"/>
</dbReference>
<dbReference type="AlphaFoldDB" id="A0AAJ0HWN7"/>
<dbReference type="Proteomes" id="UP001275084">
    <property type="component" value="Unassembled WGS sequence"/>
</dbReference>
<organism evidence="1 2">
    <name type="scientific">Lasiosphaeria hispida</name>
    <dbReference type="NCBI Taxonomy" id="260671"/>
    <lineage>
        <taxon>Eukaryota</taxon>
        <taxon>Fungi</taxon>
        <taxon>Dikarya</taxon>
        <taxon>Ascomycota</taxon>
        <taxon>Pezizomycotina</taxon>
        <taxon>Sordariomycetes</taxon>
        <taxon>Sordariomycetidae</taxon>
        <taxon>Sordariales</taxon>
        <taxon>Lasiosphaeriaceae</taxon>
        <taxon>Lasiosphaeria</taxon>
    </lineage>
</organism>
<comment type="caution">
    <text evidence="1">The sequence shown here is derived from an EMBL/GenBank/DDBJ whole genome shotgun (WGS) entry which is preliminary data.</text>
</comment>
<gene>
    <name evidence="1" type="ORF">B0T25DRAFT_598211</name>
</gene>
<proteinExistence type="predicted"/>
<reference evidence="1" key="1">
    <citation type="journal article" date="2023" name="Mol. Phylogenet. Evol.">
        <title>Genome-scale phylogeny and comparative genomics of the fungal order Sordariales.</title>
        <authorList>
            <person name="Hensen N."/>
            <person name="Bonometti L."/>
            <person name="Westerberg I."/>
            <person name="Brannstrom I.O."/>
            <person name="Guillou S."/>
            <person name="Cros-Aarteil S."/>
            <person name="Calhoun S."/>
            <person name="Haridas S."/>
            <person name="Kuo A."/>
            <person name="Mondo S."/>
            <person name="Pangilinan J."/>
            <person name="Riley R."/>
            <person name="LaButti K."/>
            <person name="Andreopoulos B."/>
            <person name="Lipzen A."/>
            <person name="Chen C."/>
            <person name="Yan M."/>
            <person name="Daum C."/>
            <person name="Ng V."/>
            <person name="Clum A."/>
            <person name="Steindorff A."/>
            <person name="Ohm R.A."/>
            <person name="Martin F."/>
            <person name="Silar P."/>
            <person name="Natvig D.O."/>
            <person name="Lalanne C."/>
            <person name="Gautier V."/>
            <person name="Ament-Velasquez S.L."/>
            <person name="Kruys A."/>
            <person name="Hutchinson M.I."/>
            <person name="Powell A.J."/>
            <person name="Barry K."/>
            <person name="Miller A.N."/>
            <person name="Grigoriev I.V."/>
            <person name="Debuchy R."/>
            <person name="Gladieux P."/>
            <person name="Hiltunen Thoren M."/>
            <person name="Johannesson H."/>
        </authorList>
    </citation>
    <scope>NUCLEOTIDE SEQUENCE</scope>
    <source>
        <strain evidence="1">CBS 955.72</strain>
    </source>
</reference>
<evidence type="ECO:0000313" key="1">
    <source>
        <dbReference type="EMBL" id="KAK3364280.1"/>
    </source>
</evidence>